<organism evidence="3">
    <name type="scientific">candidate division WOR-3 bacterium</name>
    <dbReference type="NCBI Taxonomy" id="2052148"/>
    <lineage>
        <taxon>Bacteria</taxon>
        <taxon>Bacteria division WOR-3</taxon>
    </lineage>
</organism>
<dbReference type="EMBL" id="DRTX01000179">
    <property type="protein sequence ID" value="HHF53418.1"/>
    <property type="molecule type" value="Genomic_DNA"/>
</dbReference>
<protein>
    <recommendedName>
        <fullName evidence="2">SbsA Ig-like domain-containing protein</fullName>
    </recommendedName>
</protein>
<dbReference type="Gene3D" id="2.60.40.1220">
    <property type="match status" value="1"/>
</dbReference>
<dbReference type="Proteomes" id="UP000886050">
    <property type="component" value="Unassembled WGS sequence"/>
</dbReference>
<evidence type="ECO:0000256" key="1">
    <source>
        <dbReference type="ARBA" id="ARBA00022729"/>
    </source>
</evidence>
<dbReference type="AlphaFoldDB" id="A0A7V5HNE5"/>
<name>A0A7V5HNE5_UNCW3</name>
<dbReference type="Pfam" id="PF13205">
    <property type="entry name" value="Big_5"/>
    <property type="match status" value="1"/>
</dbReference>
<dbReference type="PROSITE" id="PS51257">
    <property type="entry name" value="PROKAR_LIPOPROTEIN"/>
    <property type="match status" value="1"/>
</dbReference>
<evidence type="ECO:0000313" key="3">
    <source>
        <dbReference type="EMBL" id="HHF53418.1"/>
    </source>
</evidence>
<evidence type="ECO:0000259" key="2">
    <source>
        <dbReference type="Pfam" id="PF13205"/>
    </source>
</evidence>
<accession>A0A7V5HNE5</accession>
<sequence>MKKILILTIILIFGCSPKDLPLSPGSDLGEIDKYESTPPHLLDYHTLSFELGLSPSPTRFEDIDTIENDIQDEIILKFDEILDNTQLGSAFELTAYSGKTQGNILTDVDYQRETQRVIITPLVPLLDSTTYILHIIQDRLRDLSSNPLDGNNNGLNDGSYDDIYLVFRGPAADADTPDLNSPNLHSVDFVLGTLPDQIPLEDTIKIQFDDFDIDTSTLLQGISLLKYIDRTVQGNLTVTGIDTVGPPWSMRLRISLAFSGLENAERYILKITPEIKDTAGNPLDCDGNGIIESDESYELVFTTLKSDSTPVEYPRVSSFDIDNNLITVRFTTNMNEYTLNSSNIQVYRADSTYIPYNIEYLPTGDGFRCILKTNTDHGYIFISKTVESTDGYPLDGNGNGVGGETDDNVIINF</sequence>
<proteinExistence type="predicted"/>
<comment type="caution">
    <text evidence="3">The sequence shown here is derived from an EMBL/GenBank/DDBJ whole genome shotgun (WGS) entry which is preliminary data.</text>
</comment>
<gene>
    <name evidence="3" type="ORF">ENL43_03535</name>
</gene>
<reference evidence="3" key="1">
    <citation type="journal article" date="2020" name="mSystems">
        <title>Genome- and Community-Level Interaction Insights into Carbon Utilization and Element Cycling Functions of Hydrothermarchaeota in Hydrothermal Sediment.</title>
        <authorList>
            <person name="Zhou Z."/>
            <person name="Liu Y."/>
            <person name="Xu W."/>
            <person name="Pan J."/>
            <person name="Luo Z.H."/>
            <person name="Li M."/>
        </authorList>
    </citation>
    <scope>NUCLEOTIDE SEQUENCE [LARGE SCALE GENOMIC DNA]</scope>
    <source>
        <strain evidence="3">HyVt-96</strain>
    </source>
</reference>
<dbReference type="InterPro" id="IPR014755">
    <property type="entry name" value="Cu-Rt/internalin_Ig-like"/>
</dbReference>
<keyword evidence="1" id="KW-0732">Signal</keyword>
<dbReference type="InterPro" id="IPR032812">
    <property type="entry name" value="SbsA_Ig"/>
</dbReference>
<feature type="domain" description="SbsA Ig-like" evidence="2">
    <location>
        <begin position="70"/>
        <end position="151"/>
    </location>
</feature>